<comment type="subcellular location">
    <subcellularLocation>
        <location evidence="1">Membrane</location>
        <topology evidence="1">Single-pass membrane protein</topology>
    </subcellularLocation>
</comment>
<dbReference type="InterPro" id="IPR015919">
    <property type="entry name" value="Cadherin-like_sf"/>
</dbReference>
<feature type="region of interest" description="Disordered" evidence="6">
    <location>
        <begin position="699"/>
        <end position="720"/>
    </location>
</feature>
<dbReference type="Gene3D" id="2.60.40.60">
    <property type="entry name" value="Cadherins"/>
    <property type="match status" value="4"/>
</dbReference>
<evidence type="ECO:0000256" key="8">
    <source>
        <dbReference type="SAM" id="SignalP"/>
    </source>
</evidence>
<accession>A0ABM1A9A0</accession>
<gene>
    <name evidence="11" type="primary">LOC101855594</name>
</gene>
<evidence type="ECO:0000256" key="4">
    <source>
        <dbReference type="ARBA" id="ARBA00023180"/>
    </source>
</evidence>
<keyword evidence="3 7" id="KW-1133">Transmembrane helix</keyword>
<dbReference type="SUPFAM" id="SSF49313">
    <property type="entry name" value="Cadherin-like"/>
    <property type="match status" value="4"/>
</dbReference>
<dbReference type="PROSITE" id="PS50268">
    <property type="entry name" value="CADHERIN_2"/>
    <property type="match status" value="4"/>
</dbReference>
<protein>
    <submittedName>
        <fullName evidence="11">Cadherin-related family member 1</fullName>
    </submittedName>
</protein>
<evidence type="ECO:0000313" key="11">
    <source>
        <dbReference type="RefSeq" id="XP_012943267.1"/>
    </source>
</evidence>
<evidence type="ECO:0000256" key="1">
    <source>
        <dbReference type="ARBA" id="ARBA00004167"/>
    </source>
</evidence>
<dbReference type="CDD" id="cd11304">
    <property type="entry name" value="Cadherin_repeat"/>
    <property type="match status" value="4"/>
</dbReference>
<dbReference type="PANTHER" id="PTHR24028">
    <property type="entry name" value="CADHERIN-87A"/>
    <property type="match status" value="1"/>
</dbReference>
<feature type="domain" description="Cadherin" evidence="9">
    <location>
        <begin position="245"/>
        <end position="353"/>
    </location>
</feature>
<evidence type="ECO:0000256" key="2">
    <source>
        <dbReference type="ARBA" id="ARBA00022692"/>
    </source>
</evidence>
<feature type="domain" description="Cadherin" evidence="9">
    <location>
        <begin position="361"/>
        <end position="464"/>
    </location>
</feature>
<feature type="chain" id="PRO_5045312705" evidence="8">
    <location>
        <begin position="25"/>
        <end position="720"/>
    </location>
</feature>
<evidence type="ECO:0000256" key="3">
    <source>
        <dbReference type="ARBA" id="ARBA00022989"/>
    </source>
</evidence>
<name>A0ABM1A9A0_APLCA</name>
<keyword evidence="7" id="KW-0472">Membrane</keyword>
<dbReference type="InterPro" id="IPR050174">
    <property type="entry name" value="Protocadherin/Cadherin-CA"/>
</dbReference>
<evidence type="ECO:0000259" key="9">
    <source>
        <dbReference type="PROSITE" id="PS50268"/>
    </source>
</evidence>
<keyword evidence="5" id="KW-0106">Calcium</keyword>
<keyword evidence="8" id="KW-0732">Signal</keyword>
<feature type="domain" description="Cadherin" evidence="9">
    <location>
        <begin position="458"/>
        <end position="584"/>
    </location>
</feature>
<sequence>MIVWGFKTLVLLYLGSLCLHVAEGQTPPVFNPFTAPVNIHEDTKIETSLVDVDCTDPTDGHNCLCNVRSSVPANAPFEVFKKNSATVFSVYYLGVSNAQGLDFQSQRTYFLTIRCDDEFGDGFTDRVLEVDVQQNQHPIITNTNYPTDTLPLDTTTPVVPMDELYTVTATDPEDDTLSYSITTTPTVDYFTMGLQDGIISAAVDLRTATEDRILIVASVTDGRNVVNDFEIFVTISNLNTRPVITNLPETLSINEDALSGDLLITLTLEDPDIFVPQLIPVCTVDPDAEQYKFTYETGTRRLRLSTLASGAVPVDYERINLYLITCVVSDGYLDSVDDVLTLNIENINEPPEFDEIAYYCDMDESDIGVSSCDLNAVIIDPESDTITSISFLSGNNSDRFRYDRSTSRVSFNVNYDIDNNNMPTSVVLQLQAVDVHGEASTRPVYINIQDVNDNTCDFNSLATFSIDQGTSLGSLGTLVATDDDTTSPNNVVSFEVTNAIPADSFNFLAVYPDGQISYTRLIPEANHGTSYSLIVQCKDGGSPQRTAEGAVVISFQTTTTTSTTTTTTSTTTTSTTTTTVAPSTDPFDDDSFVALFATFMTLLILGLLVGLYFLMRMCGCCGPIAGAGLAGPGGGGLGGAMCGGAGCGDFCCPKPPPPKVEPVDNYFNPEVRTNNDYRDAYWRNGDNFETGQGYDAKGDKYDMLPNSRGRPALRDPLDRF</sequence>
<dbReference type="Proteomes" id="UP000694888">
    <property type="component" value="Unplaced"/>
</dbReference>
<feature type="domain" description="Cadherin" evidence="9">
    <location>
        <begin position="164"/>
        <end position="244"/>
    </location>
</feature>
<keyword evidence="2 7" id="KW-0812">Transmembrane</keyword>
<dbReference type="InterPro" id="IPR002126">
    <property type="entry name" value="Cadherin-like_dom"/>
</dbReference>
<evidence type="ECO:0000256" key="7">
    <source>
        <dbReference type="SAM" id="Phobius"/>
    </source>
</evidence>
<dbReference type="PANTHER" id="PTHR24028:SF328">
    <property type="entry name" value="CADHERIN-3"/>
    <property type="match status" value="1"/>
</dbReference>
<evidence type="ECO:0000256" key="6">
    <source>
        <dbReference type="SAM" id="MobiDB-lite"/>
    </source>
</evidence>
<organism evidence="10 11">
    <name type="scientific">Aplysia californica</name>
    <name type="common">California sea hare</name>
    <dbReference type="NCBI Taxonomy" id="6500"/>
    <lineage>
        <taxon>Eukaryota</taxon>
        <taxon>Metazoa</taxon>
        <taxon>Spiralia</taxon>
        <taxon>Lophotrochozoa</taxon>
        <taxon>Mollusca</taxon>
        <taxon>Gastropoda</taxon>
        <taxon>Heterobranchia</taxon>
        <taxon>Euthyneura</taxon>
        <taxon>Tectipleura</taxon>
        <taxon>Aplysiida</taxon>
        <taxon>Aplysioidea</taxon>
        <taxon>Aplysiidae</taxon>
        <taxon>Aplysia</taxon>
    </lineage>
</organism>
<keyword evidence="4" id="KW-0325">Glycoprotein</keyword>
<proteinExistence type="predicted"/>
<keyword evidence="10" id="KW-1185">Reference proteome</keyword>
<feature type="signal peptide" evidence="8">
    <location>
        <begin position="1"/>
        <end position="24"/>
    </location>
</feature>
<dbReference type="RefSeq" id="XP_012943267.1">
    <property type="nucleotide sequence ID" value="XM_013087813.2"/>
</dbReference>
<evidence type="ECO:0000256" key="5">
    <source>
        <dbReference type="PROSITE-ProRule" id="PRU00043"/>
    </source>
</evidence>
<dbReference type="GeneID" id="101855594"/>
<evidence type="ECO:0000313" key="10">
    <source>
        <dbReference type="Proteomes" id="UP000694888"/>
    </source>
</evidence>
<reference evidence="11" key="1">
    <citation type="submission" date="2025-08" db="UniProtKB">
        <authorList>
            <consortium name="RefSeq"/>
        </authorList>
    </citation>
    <scope>IDENTIFICATION</scope>
</reference>
<feature type="transmembrane region" description="Helical" evidence="7">
    <location>
        <begin position="592"/>
        <end position="614"/>
    </location>
</feature>